<name>F9D4M6_PREDD</name>
<protein>
    <recommendedName>
        <fullName evidence="4">Glycosyl hydrolase family 92 domain-containing protein</fullName>
    </recommendedName>
</protein>
<dbReference type="GO" id="GO:0030246">
    <property type="term" value="F:carbohydrate binding"/>
    <property type="evidence" value="ECO:0007669"/>
    <property type="project" value="InterPro"/>
</dbReference>
<sequence>MGRIEVKGNEKDMQKFYTALYHTMIQPNVLSDVNGEYTAPDYSTQRMPNGQNYYTTFSLWDTFRARPSALQPDSSREKRRVCEQYALPL</sequence>
<evidence type="ECO:0000256" key="3">
    <source>
        <dbReference type="ARBA" id="ARBA00022837"/>
    </source>
</evidence>
<organism evidence="5 6">
    <name type="scientific">Prevotella dentalis (strain ATCC 49559 / DSM 3688 / JCM 13448 / NCTC 12043 / ES 2772)</name>
    <name type="common">Mitsuokella dentalis</name>
    <dbReference type="NCBI Taxonomy" id="908937"/>
    <lineage>
        <taxon>Bacteria</taxon>
        <taxon>Pseudomonadati</taxon>
        <taxon>Bacteroidota</taxon>
        <taxon>Bacteroidia</taxon>
        <taxon>Bacteroidales</taxon>
        <taxon>Prevotellaceae</taxon>
        <taxon>Prevotella</taxon>
    </lineage>
</organism>
<dbReference type="AlphaFoldDB" id="F9D4M6"/>
<evidence type="ECO:0000256" key="1">
    <source>
        <dbReference type="ARBA" id="ARBA00001913"/>
    </source>
</evidence>
<reference evidence="5 6" key="1">
    <citation type="submission" date="2011-04" db="EMBL/GenBank/DDBJ databases">
        <authorList>
            <person name="Muzny D."/>
            <person name="Qin X."/>
            <person name="Deng J."/>
            <person name="Jiang H."/>
            <person name="Liu Y."/>
            <person name="Qu J."/>
            <person name="Song X.-Z."/>
            <person name="Zhang L."/>
            <person name="Thornton R."/>
            <person name="Coyle M."/>
            <person name="Francisco L."/>
            <person name="Jackson L."/>
            <person name="Javaid M."/>
            <person name="Korchina V."/>
            <person name="Kovar C."/>
            <person name="Mata R."/>
            <person name="Mathew T."/>
            <person name="Ngo R."/>
            <person name="Nguyen L."/>
            <person name="Nguyen N."/>
            <person name="Okwuonu G."/>
            <person name="Ongeri F."/>
            <person name="Pham C."/>
            <person name="Simmons D."/>
            <person name="Wilczek-Boney K."/>
            <person name="Hale W."/>
            <person name="Jakkamsetti A."/>
            <person name="Pham P."/>
            <person name="Ruth R."/>
            <person name="San Lucas F."/>
            <person name="Warren J."/>
            <person name="Zhang J."/>
            <person name="Zhao Z."/>
            <person name="Zhou C."/>
            <person name="Zhu D."/>
            <person name="Lee S."/>
            <person name="Bess C."/>
            <person name="Blankenburg K."/>
            <person name="Forbes L."/>
            <person name="Fu Q."/>
            <person name="Gubbala S."/>
            <person name="Hirani K."/>
            <person name="Jayaseelan J.C."/>
            <person name="Lara F."/>
            <person name="Munidasa M."/>
            <person name="Palculict T."/>
            <person name="Patil S."/>
            <person name="Pu L.-L."/>
            <person name="Saada N."/>
            <person name="Tang L."/>
            <person name="Weissenberger G."/>
            <person name="Zhu Y."/>
            <person name="Hemphill L."/>
            <person name="Shang Y."/>
            <person name="Youmans B."/>
            <person name="Ayvaz T."/>
            <person name="Ross M."/>
            <person name="Santibanez J."/>
            <person name="Aqrawi P."/>
            <person name="Gross S."/>
            <person name="Joshi V."/>
            <person name="Fowler G."/>
            <person name="Nazareth L."/>
            <person name="Reid J."/>
            <person name="Worley K."/>
            <person name="Petrosino J."/>
            <person name="Highlander S."/>
            <person name="Gibbs R."/>
        </authorList>
    </citation>
    <scope>NUCLEOTIDE SEQUENCE [LARGE SCALE GENOMIC DNA]</scope>
    <source>
        <strain evidence="5 6">DSM 3688</strain>
    </source>
</reference>
<dbReference type="Proteomes" id="UP000007820">
    <property type="component" value="Unassembled WGS sequence"/>
</dbReference>
<dbReference type="EMBL" id="AFPW01000026">
    <property type="protein sequence ID" value="EGQ13778.1"/>
    <property type="molecule type" value="Genomic_DNA"/>
</dbReference>
<dbReference type="Gene3D" id="2.70.98.10">
    <property type="match status" value="1"/>
</dbReference>
<gene>
    <name evidence="5" type="ORF">HMPREF9136_1804</name>
</gene>
<dbReference type="InterPro" id="IPR012939">
    <property type="entry name" value="Glyco_hydro_92"/>
</dbReference>
<evidence type="ECO:0000256" key="2">
    <source>
        <dbReference type="ARBA" id="ARBA00011245"/>
    </source>
</evidence>
<keyword evidence="3" id="KW-0106">Calcium</keyword>
<feature type="domain" description="Glycosyl hydrolase family 92" evidence="4">
    <location>
        <begin position="1"/>
        <end position="67"/>
    </location>
</feature>
<comment type="caution">
    <text evidence="5">The sequence shown here is derived from an EMBL/GenBank/DDBJ whole genome shotgun (WGS) entry which is preliminary data.</text>
</comment>
<evidence type="ECO:0000259" key="4">
    <source>
        <dbReference type="Pfam" id="PF07971"/>
    </source>
</evidence>
<evidence type="ECO:0000313" key="6">
    <source>
        <dbReference type="Proteomes" id="UP000007820"/>
    </source>
</evidence>
<comment type="subunit">
    <text evidence="2">Monomer.</text>
</comment>
<dbReference type="Pfam" id="PF07971">
    <property type="entry name" value="Glyco_hydro_92"/>
    <property type="match status" value="1"/>
</dbReference>
<dbReference type="Gene3D" id="3.30.2080.10">
    <property type="entry name" value="GH92 mannosidase domain"/>
    <property type="match status" value="1"/>
</dbReference>
<accession>F9D4M6</accession>
<evidence type="ECO:0000313" key="5">
    <source>
        <dbReference type="EMBL" id="EGQ13778.1"/>
    </source>
</evidence>
<proteinExistence type="predicted"/>
<comment type="cofactor">
    <cofactor evidence="1">
        <name>Ca(2+)</name>
        <dbReference type="ChEBI" id="CHEBI:29108"/>
    </cofactor>
</comment>
<dbReference type="InterPro" id="IPR014718">
    <property type="entry name" value="GH-type_carb-bd"/>
</dbReference>